<dbReference type="PANTHER" id="PTHR36933">
    <property type="entry name" value="SLL0788 PROTEIN"/>
    <property type="match status" value="1"/>
</dbReference>
<evidence type="ECO:0000259" key="3">
    <source>
        <dbReference type="Pfam" id="PF03713"/>
    </source>
</evidence>
<proteinExistence type="predicted"/>
<dbReference type="RefSeq" id="WP_338501611.1">
    <property type="nucleotide sequence ID" value="NZ_CP145607.1"/>
</dbReference>
<accession>A0ABZ2FXW8</accession>
<dbReference type="Proteomes" id="UP001382935">
    <property type="component" value="Chromosome"/>
</dbReference>
<protein>
    <submittedName>
        <fullName evidence="4">DUF305 domain-containing protein</fullName>
    </submittedName>
</protein>
<name>A0ABZ2FXW8_9SPHN</name>
<sequence length="106" mass="11500">MTKLFFSALAALSLAACGSNAPPPPADNGMAGHSMPGMAMPAPTGDQDRDFARQMIVHHQGAIEMSRVQLARGKDAEMRRLAKEIITMQEREIAQFNAYLDRTGGR</sequence>
<feature type="domain" description="DUF305" evidence="3">
    <location>
        <begin position="28"/>
        <end position="100"/>
    </location>
</feature>
<evidence type="ECO:0000313" key="5">
    <source>
        <dbReference type="Proteomes" id="UP001382935"/>
    </source>
</evidence>
<gene>
    <name evidence="4" type="ORF">V6R86_02005</name>
</gene>
<feature type="chain" id="PRO_5046331600" evidence="2">
    <location>
        <begin position="22"/>
        <end position="106"/>
    </location>
</feature>
<keyword evidence="2" id="KW-0732">Signal</keyword>
<dbReference type="EMBL" id="CP145607">
    <property type="protein sequence ID" value="WWM69500.1"/>
    <property type="molecule type" value="Genomic_DNA"/>
</dbReference>
<dbReference type="PROSITE" id="PS51257">
    <property type="entry name" value="PROKAR_LIPOPROTEIN"/>
    <property type="match status" value="1"/>
</dbReference>
<feature type="signal peptide" evidence="2">
    <location>
        <begin position="1"/>
        <end position="21"/>
    </location>
</feature>
<dbReference type="InterPro" id="IPR005183">
    <property type="entry name" value="DUF305_CopM-like"/>
</dbReference>
<evidence type="ECO:0000256" key="2">
    <source>
        <dbReference type="SAM" id="SignalP"/>
    </source>
</evidence>
<organism evidence="4 5">
    <name type="scientific">Sphingomonas kaistensis</name>
    <dbReference type="NCBI Taxonomy" id="298708"/>
    <lineage>
        <taxon>Bacteria</taxon>
        <taxon>Pseudomonadati</taxon>
        <taxon>Pseudomonadota</taxon>
        <taxon>Alphaproteobacteria</taxon>
        <taxon>Sphingomonadales</taxon>
        <taxon>Sphingomonadaceae</taxon>
        <taxon>Sphingomonas</taxon>
    </lineage>
</organism>
<dbReference type="Pfam" id="PF03713">
    <property type="entry name" value="DUF305"/>
    <property type="match status" value="1"/>
</dbReference>
<evidence type="ECO:0000256" key="1">
    <source>
        <dbReference type="SAM" id="MobiDB-lite"/>
    </source>
</evidence>
<evidence type="ECO:0000313" key="4">
    <source>
        <dbReference type="EMBL" id="WWM69500.1"/>
    </source>
</evidence>
<dbReference type="PANTHER" id="PTHR36933:SF1">
    <property type="entry name" value="SLL0788 PROTEIN"/>
    <property type="match status" value="1"/>
</dbReference>
<feature type="region of interest" description="Disordered" evidence="1">
    <location>
        <begin position="18"/>
        <end position="47"/>
    </location>
</feature>
<reference evidence="4 5" key="1">
    <citation type="submission" date="2024-02" db="EMBL/GenBank/DDBJ databases">
        <title>Full genome sequence of Sphingomonas kaistensis.</title>
        <authorList>
            <person name="Poletto B.L."/>
            <person name="Silva G."/>
            <person name="Galante D."/>
            <person name="Campos K.R."/>
            <person name="Santos M.B.N."/>
            <person name="Sacchi C.T."/>
        </authorList>
    </citation>
    <scope>NUCLEOTIDE SEQUENCE [LARGE SCALE GENOMIC DNA]</scope>
    <source>
        <strain evidence="4 5">MA4R</strain>
    </source>
</reference>
<dbReference type="Gene3D" id="1.20.1260.10">
    <property type="match status" value="1"/>
</dbReference>
<keyword evidence="5" id="KW-1185">Reference proteome</keyword>
<dbReference type="InterPro" id="IPR012347">
    <property type="entry name" value="Ferritin-like"/>
</dbReference>